<evidence type="ECO:0000313" key="1">
    <source>
        <dbReference type="EMBL" id="PXF61753.1"/>
    </source>
</evidence>
<reference evidence="1" key="1">
    <citation type="submission" date="2018-01" db="EMBL/GenBank/DDBJ databases">
        <authorList>
            <person name="Krukenberg V."/>
        </authorList>
    </citation>
    <scope>NUCLEOTIDE SEQUENCE</scope>
    <source>
        <strain evidence="1">E20ANME2</strain>
    </source>
</reference>
<sequence length="213" mass="24449">MVDPHHTSTEGIEMGTMWGEREALMSVGFMRPPNTFSELQPTTTAPNIYSAYRLLFNTVSQRLARGEELGYEQYYSVDRASKSLHSLIDSIAGTSRDETLSTYPTSDLRKLEQHYIFRNQSEVMNFAVNNSSLLQPLHEAYDQIRNYFGESVQAVLEVVTDPEFVEDQELVIYIRTDISPDEALKKLEQIDNAWWLDVPADARKKLCINVEFI</sequence>
<name>A0AC61L5V3_9EURY</name>
<dbReference type="Proteomes" id="UP000248329">
    <property type="component" value="Unassembled WGS sequence"/>
</dbReference>
<gene>
    <name evidence="1" type="ORF">C4B59_02555</name>
</gene>
<comment type="caution">
    <text evidence="1">The sequence shown here is derived from an EMBL/GenBank/DDBJ whole genome shotgun (WGS) entry which is preliminary data.</text>
</comment>
<proteinExistence type="predicted"/>
<protein>
    <submittedName>
        <fullName evidence="1">Uncharacterized protein</fullName>
    </submittedName>
</protein>
<dbReference type="EMBL" id="PQXF01000003">
    <property type="protein sequence ID" value="PXF61753.1"/>
    <property type="molecule type" value="Genomic_DNA"/>
</dbReference>
<organism evidence="1 2">
    <name type="scientific">Candidatus Methanogaster sp</name>
    <dbReference type="NCBI Taxonomy" id="3386292"/>
    <lineage>
        <taxon>Archaea</taxon>
        <taxon>Methanobacteriati</taxon>
        <taxon>Methanobacteriota</taxon>
        <taxon>Stenosarchaea group</taxon>
        <taxon>Methanomicrobia</taxon>
        <taxon>Methanosarcinales</taxon>
        <taxon>ANME-2 cluster</taxon>
        <taxon>Candidatus Methanogasteraceae</taxon>
        <taxon>Candidatus Methanogaster</taxon>
    </lineage>
</organism>
<accession>A0AC61L5V3</accession>
<evidence type="ECO:0000313" key="2">
    <source>
        <dbReference type="Proteomes" id="UP000248329"/>
    </source>
</evidence>